<dbReference type="InterPro" id="IPR015424">
    <property type="entry name" value="PyrdxlP-dep_Trfase"/>
</dbReference>
<keyword evidence="4" id="KW-0479">Metal-binding</keyword>
<dbReference type="InterPro" id="IPR015421">
    <property type="entry name" value="PyrdxlP-dep_Trfase_major"/>
</dbReference>
<accession>A0A485M153</accession>
<dbReference type="FunFam" id="3.40.640.10:FF:000084">
    <property type="entry name" value="IscS-like cysteine desulfurase"/>
    <property type="match status" value="1"/>
</dbReference>
<evidence type="ECO:0000256" key="5">
    <source>
        <dbReference type="ARBA" id="ARBA00022898"/>
    </source>
</evidence>
<keyword evidence="7" id="KW-0411">Iron-sulfur</keyword>
<dbReference type="PANTHER" id="PTHR11601">
    <property type="entry name" value="CYSTEINE DESULFURYLASE FAMILY MEMBER"/>
    <property type="match status" value="1"/>
</dbReference>
<keyword evidence="6" id="KW-0408">Iron</keyword>
<evidence type="ECO:0000313" key="9">
    <source>
        <dbReference type="EMBL" id="VFU15061.1"/>
    </source>
</evidence>
<dbReference type="Gene3D" id="3.40.640.10">
    <property type="entry name" value="Type I PLP-dependent aspartate aminotransferase-like (Major domain)"/>
    <property type="match status" value="1"/>
</dbReference>
<protein>
    <recommendedName>
        <fullName evidence="3">cysteine desulfurase</fullName>
        <ecNumber evidence="3">2.8.1.7</ecNumber>
    </recommendedName>
</protein>
<dbReference type="SUPFAM" id="SSF53383">
    <property type="entry name" value="PLP-dependent transferases"/>
    <property type="match status" value="1"/>
</dbReference>
<dbReference type="AlphaFoldDB" id="A0A485M153"/>
<dbReference type="GO" id="GO:0031071">
    <property type="term" value="F:cysteine desulfurase activity"/>
    <property type="evidence" value="ECO:0007669"/>
    <property type="project" value="UniProtKB-EC"/>
</dbReference>
<dbReference type="InterPro" id="IPR020578">
    <property type="entry name" value="Aminotrans_V_PyrdxlP_BS"/>
</dbReference>
<keyword evidence="5" id="KW-0663">Pyridoxal phosphate</keyword>
<evidence type="ECO:0000256" key="6">
    <source>
        <dbReference type="ARBA" id="ARBA00023004"/>
    </source>
</evidence>
<evidence type="ECO:0000256" key="7">
    <source>
        <dbReference type="ARBA" id="ARBA00023014"/>
    </source>
</evidence>
<gene>
    <name evidence="9" type="primary">iscS</name>
    <name evidence="9" type="ORF">SCFA_380009</name>
</gene>
<evidence type="ECO:0000256" key="2">
    <source>
        <dbReference type="ARBA" id="ARBA00006490"/>
    </source>
</evidence>
<dbReference type="Gene3D" id="3.90.1150.10">
    <property type="entry name" value="Aspartate Aminotransferase, domain 1"/>
    <property type="match status" value="1"/>
</dbReference>
<comment type="similarity">
    <text evidence="2">Belongs to the class-V pyridoxal-phosphate-dependent aminotransferase family. NifS/IscS subfamily.</text>
</comment>
<proteinExistence type="inferred from homology"/>
<name>A0A485M153_9ZZZZ</name>
<evidence type="ECO:0000256" key="1">
    <source>
        <dbReference type="ARBA" id="ARBA00001933"/>
    </source>
</evidence>
<dbReference type="GO" id="GO:0046872">
    <property type="term" value="F:metal ion binding"/>
    <property type="evidence" value="ECO:0007669"/>
    <property type="project" value="UniProtKB-KW"/>
</dbReference>
<feature type="domain" description="Aminotransferase class V" evidence="8">
    <location>
        <begin position="8"/>
        <end position="368"/>
    </location>
</feature>
<sequence>MSHARELFLDHAATTPVHPDVVGLMLPFFGNHFGVPSSPSGLGRRSKRAVDEARLRVAALINASPAEIVFTSGGTEANNLAVLGAACAGRKKGNHIVTTAVEHASVLNVCRHLESRGFRISVMPVDDQGRVDPEQVRQVLCDDTILISVVHASNETGTLQPVEEIGAMARERGIVFHCDAVQSAGKVPLDVRALHVDLLSISSHKLYGPKGAGALFVADRDAIEPVLFGSGQEQGIRPGTLNVPCIAGFGLACSIAQRDLENNSVLMTSLRESLEQQAVNRISGVKINGAGAPRLPHISSLSFKGVSADDLAACLDAEDIIVSSRYSPGIEGREMSPALAALGLEKEYASGTIRLSLGWENKEEQIRRTIKSLAGAIESLRGFAAASRGKDVTMFTFPDRESAAGAREILSGKGIAFSLAARPRDLAHGSCSSIALACLSKDQTKVGALLGENGITISGMHKAHDEDRPMKKKEREFWDKVEQIKKGLPS</sequence>
<dbReference type="EMBL" id="CAADRM010000101">
    <property type="protein sequence ID" value="VFU15061.1"/>
    <property type="molecule type" value="Genomic_DNA"/>
</dbReference>
<evidence type="ECO:0000256" key="3">
    <source>
        <dbReference type="ARBA" id="ARBA00012239"/>
    </source>
</evidence>
<keyword evidence="9" id="KW-0808">Transferase</keyword>
<dbReference type="InterPro" id="IPR015422">
    <property type="entry name" value="PyrdxlP-dep_Trfase_small"/>
</dbReference>
<dbReference type="InterPro" id="IPR000192">
    <property type="entry name" value="Aminotrans_V_dom"/>
</dbReference>
<dbReference type="PANTHER" id="PTHR11601:SF34">
    <property type="entry name" value="CYSTEINE DESULFURASE"/>
    <property type="match status" value="1"/>
</dbReference>
<organism evidence="9">
    <name type="scientific">anaerobic digester metagenome</name>
    <dbReference type="NCBI Taxonomy" id="1263854"/>
    <lineage>
        <taxon>unclassified sequences</taxon>
        <taxon>metagenomes</taxon>
        <taxon>ecological metagenomes</taxon>
    </lineage>
</organism>
<evidence type="ECO:0000256" key="4">
    <source>
        <dbReference type="ARBA" id="ARBA00022723"/>
    </source>
</evidence>
<reference evidence="9" key="1">
    <citation type="submission" date="2019-03" db="EMBL/GenBank/DDBJ databases">
        <authorList>
            <person name="Hao L."/>
        </authorList>
    </citation>
    <scope>NUCLEOTIDE SEQUENCE</scope>
</reference>
<comment type="cofactor">
    <cofactor evidence="1">
        <name>pyridoxal 5'-phosphate</name>
        <dbReference type="ChEBI" id="CHEBI:597326"/>
    </cofactor>
</comment>
<dbReference type="Pfam" id="PF00266">
    <property type="entry name" value="Aminotran_5"/>
    <property type="match status" value="1"/>
</dbReference>
<dbReference type="GO" id="GO:0051536">
    <property type="term" value="F:iron-sulfur cluster binding"/>
    <property type="evidence" value="ECO:0007669"/>
    <property type="project" value="UniProtKB-KW"/>
</dbReference>
<dbReference type="EC" id="2.8.1.7" evidence="3"/>
<evidence type="ECO:0000259" key="8">
    <source>
        <dbReference type="Pfam" id="PF00266"/>
    </source>
</evidence>
<dbReference type="PROSITE" id="PS00595">
    <property type="entry name" value="AA_TRANSFER_CLASS_5"/>
    <property type="match status" value="1"/>
</dbReference>